<accession>A0A3S5BLM1</accession>
<sequence length="145" mass="16444">MFSIVCKKSYVSSVVYFHEHFASLCNAPYLLLTMAPCSDDVRLMTGESLAPFHRNRRRLTREQRQYESSSKVNRQLVKRDPPLSSGGTDLQISSPNTFTRNGSKLNNYEARNSSKPNFSSFLMILSIFFVYCFLSITTIAPPLSA</sequence>
<dbReference type="EMBL" id="CAAALY010003402">
    <property type="protein sequence ID" value="VEL08208.1"/>
    <property type="molecule type" value="Genomic_DNA"/>
</dbReference>
<dbReference type="Proteomes" id="UP000784294">
    <property type="component" value="Unassembled WGS sequence"/>
</dbReference>
<keyword evidence="4" id="KW-1185">Reference proteome</keyword>
<evidence type="ECO:0000313" key="4">
    <source>
        <dbReference type="Proteomes" id="UP000784294"/>
    </source>
</evidence>
<evidence type="ECO:0000256" key="1">
    <source>
        <dbReference type="SAM" id="MobiDB-lite"/>
    </source>
</evidence>
<keyword evidence="2" id="KW-0812">Transmembrane</keyword>
<dbReference type="AlphaFoldDB" id="A0A3S5BLM1"/>
<gene>
    <name evidence="3" type="ORF">PXEA_LOCUS1648</name>
</gene>
<feature type="region of interest" description="Disordered" evidence="1">
    <location>
        <begin position="60"/>
        <end position="91"/>
    </location>
</feature>
<protein>
    <submittedName>
        <fullName evidence="3">Uncharacterized protein</fullName>
    </submittedName>
</protein>
<keyword evidence="2" id="KW-0472">Membrane</keyword>
<feature type="transmembrane region" description="Helical" evidence="2">
    <location>
        <begin position="121"/>
        <end position="140"/>
    </location>
</feature>
<name>A0A3S5BLM1_9PLAT</name>
<evidence type="ECO:0000313" key="3">
    <source>
        <dbReference type="EMBL" id="VEL08208.1"/>
    </source>
</evidence>
<evidence type="ECO:0000256" key="2">
    <source>
        <dbReference type="SAM" id="Phobius"/>
    </source>
</evidence>
<organism evidence="3 4">
    <name type="scientific">Protopolystoma xenopodis</name>
    <dbReference type="NCBI Taxonomy" id="117903"/>
    <lineage>
        <taxon>Eukaryota</taxon>
        <taxon>Metazoa</taxon>
        <taxon>Spiralia</taxon>
        <taxon>Lophotrochozoa</taxon>
        <taxon>Platyhelminthes</taxon>
        <taxon>Monogenea</taxon>
        <taxon>Polyopisthocotylea</taxon>
        <taxon>Polystomatidea</taxon>
        <taxon>Polystomatidae</taxon>
        <taxon>Protopolystoma</taxon>
    </lineage>
</organism>
<proteinExistence type="predicted"/>
<comment type="caution">
    <text evidence="3">The sequence shown here is derived from an EMBL/GenBank/DDBJ whole genome shotgun (WGS) entry which is preliminary data.</text>
</comment>
<keyword evidence="2" id="KW-1133">Transmembrane helix</keyword>
<reference evidence="3" key="1">
    <citation type="submission" date="2018-11" db="EMBL/GenBank/DDBJ databases">
        <authorList>
            <consortium name="Pathogen Informatics"/>
        </authorList>
    </citation>
    <scope>NUCLEOTIDE SEQUENCE</scope>
</reference>